<accession>A0ACD3A8R2</accession>
<gene>
    <name evidence="1" type="ORF">BDN72DRAFT_849075</name>
</gene>
<protein>
    <submittedName>
        <fullName evidence="1">Uncharacterized protein</fullName>
    </submittedName>
</protein>
<evidence type="ECO:0000313" key="2">
    <source>
        <dbReference type="Proteomes" id="UP000308600"/>
    </source>
</evidence>
<organism evidence="1 2">
    <name type="scientific">Pluteus cervinus</name>
    <dbReference type="NCBI Taxonomy" id="181527"/>
    <lineage>
        <taxon>Eukaryota</taxon>
        <taxon>Fungi</taxon>
        <taxon>Dikarya</taxon>
        <taxon>Basidiomycota</taxon>
        <taxon>Agaricomycotina</taxon>
        <taxon>Agaricomycetes</taxon>
        <taxon>Agaricomycetidae</taxon>
        <taxon>Agaricales</taxon>
        <taxon>Pluteineae</taxon>
        <taxon>Pluteaceae</taxon>
        <taxon>Pluteus</taxon>
    </lineage>
</organism>
<proteinExistence type="predicted"/>
<keyword evidence="2" id="KW-1185">Reference proteome</keyword>
<dbReference type="Proteomes" id="UP000308600">
    <property type="component" value="Unassembled WGS sequence"/>
</dbReference>
<evidence type="ECO:0000313" key="1">
    <source>
        <dbReference type="EMBL" id="TFK62083.1"/>
    </source>
</evidence>
<dbReference type="EMBL" id="ML208607">
    <property type="protein sequence ID" value="TFK62083.1"/>
    <property type="molecule type" value="Genomic_DNA"/>
</dbReference>
<sequence length="499" mass="56102">MLDEPLILAGLTLLAAEPLVQLVRTFTMLMTHHTFRTVHIYSRRARCVWRQFVGEDGLLLLPEELLIEVVKNLEWHDLLSLRQTCRRLRLVSKSLPVWQNVVGREPRETLRLECPIQVYTAKQLEYMFLRRQKAETGYQRMVQGAAPNKRSISGNCEDLAEGAVHLVHGGRWLLIATRCGSLLYHDLDSQDDPTRTLIPGRGSDYAVGLAVEMDHTSPNLSFKVALNFQKTNGSNGVIEVWQVDLVLGDNMQGVDLRAERLTSFGQEVNGRSVMLALLGEQLVTTVHHTRHPITYTSLISWRSVPGPKYTKRVYRPKRGSCSVRLLNADILLSVFNGLVTLTSRLSLPEVISLGPHGELPPSEPFLTIPFDDARHETLSERIVFQDSVRFLVSVGTAIYGIIPRDQGDSQYVIETVKLSDLPEMPHPTMISRSGDYYAVWPTWQPLVLQQFSWAASNGIQPPAAQIDVIGNPAFQLLDIISGRVLVEDERGITIFDVAF</sequence>
<name>A0ACD3A8R2_9AGAR</name>
<reference evidence="1 2" key="1">
    <citation type="journal article" date="2019" name="Nat. Ecol. Evol.">
        <title>Megaphylogeny resolves global patterns of mushroom evolution.</title>
        <authorList>
            <person name="Varga T."/>
            <person name="Krizsan K."/>
            <person name="Foldi C."/>
            <person name="Dima B."/>
            <person name="Sanchez-Garcia M."/>
            <person name="Sanchez-Ramirez S."/>
            <person name="Szollosi G.J."/>
            <person name="Szarkandi J.G."/>
            <person name="Papp V."/>
            <person name="Albert L."/>
            <person name="Andreopoulos W."/>
            <person name="Angelini C."/>
            <person name="Antonin V."/>
            <person name="Barry K.W."/>
            <person name="Bougher N.L."/>
            <person name="Buchanan P."/>
            <person name="Buyck B."/>
            <person name="Bense V."/>
            <person name="Catcheside P."/>
            <person name="Chovatia M."/>
            <person name="Cooper J."/>
            <person name="Damon W."/>
            <person name="Desjardin D."/>
            <person name="Finy P."/>
            <person name="Geml J."/>
            <person name="Haridas S."/>
            <person name="Hughes K."/>
            <person name="Justo A."/>
            <person name="Karasinski D."/>
            <person name="Kautmanova I."/>
            <person name="Kiss B."/>
            <person name="Kocsube S."/>
            <person name="Kotiranta H."/>
            <person name="LaButti K.M."/>
            <person name="Lechner B.E."/>
            <person name="Liimatainen K."/>
            <person name="Lipzen A."/>
            <person name="Lukacs Z."/>
            <person name="Mihaltcheva S."/>
            <person name="Morgado L.N."/>
            <person name="Niskanen T."/>
            <person name="Noordeloos M.E."/>
            <person name="Ohm R.A."/>
            <person name="Ortiz-Santana B."/>
            <person name="Ovrebo C."/>
            <person name="Racz N."/>
            <person name="Riley R."/>
            <person name="Savchenko A."/>
            <person name="Shiryaev A."/>
            <person name="Soop K."/>
            <person name="Spirin V."/>
            <person name="Szebenyi C."/>
            <person name="Tomsovsky M."/>
            <person name="Tulloss R.E."/>
            <person name="Uehling J."/>
            <person name="Grigoriev I.V."/>
            <person name="Vagvolgyi C."/>
            <person name="Papp T."/>
            <person name="Martin F.M."/>
            <person name="Miettinen O."/>
            <person name="Hibbett D.S."/>
            <person name="Nagy L.G."/>
        </authorList>
    </citation>
    <scope>NUCLEOTIDE SEQUENCE [LARGE SCALE GENOMIC DNA]</scope>
    <source>
        <strain evidence="1 2">NL-1719</strain>
    </source>
</reference>